<protein>
    <submittedName>
        <fullName evidence="2">Uncharacterized protein</fullName>
    </submittedName>
</protein>
<dbReference type="Proteomes" id="UP001244552">
    <property type="component" value="Unassembled WGS sequence"/>
</dbReference>
<keyword evidence="3" id="KW-1185">Reference proteome</keyword>
<evidence type="ECO:0000313" key="3">
    <source>
        <dbReference type="Proteomes" id="UP001244552"/>
    </source>
</evidence>
<dbReference type="EMBL" id="JAUSVU010000031">
    <property type="protein sequence ID" value="MDQ0536731.1"/>
    <property type="molecule type" value="Genomic_DNA"/>
</dbReference>
<gene>
    <name evidence="2" type="ORF">QO018_005629</name>
</gene>
<reference evidence="2 3" key="1">
    <citation type="submission" date="2023-07" db="EMBL/GenBank/DDBJ databases">
        <title>Genomic Encyclopedia of Type Strains, Phase IV (KMG-IV): sequencing the most valuable type-strain genomes for metagenomic binning, comparative biology and taxonomic classification.</title>
        <authorList>
            <person name="Goeker M."/>
        </authorList>
    </citation>
    <scope>NUCLEOTIDE SEQUENCE [LARGE SCALE GENOMIC DNA]</scope>
    <source>
        <strain evidence="2 3">DSM 19922</strain>
    </source>
</reference>
<name>A0ABU0MUI1_9PROT</name>
<evidence type="ECO:0000313" key="2">
    <source>
        <dbReference type="EMBL" id="MDQ0536731.1"/>
    </source>
</evidence>
<feature type="region of interest" description="Disordered" evidence="1">
    <location>
        <begin position="85"/>
        <end position="106"/>
    </location>
</feature>
<sequence length="106" mass="11795">MVAAALVYLSCVITTINGPKGIDLSLDEANQQVTMVFAPTRDFPQRTYRLPASFSARTVDFVLDMYGNKTYYEVSRIDLSFTEDHNAGIPPNPGKCSLQKAEQRAF</sequence>
<dbReference type="RefSeq" id="WP_209989851.1">
    <property type="nucleotide sequence ID" value="NZ_JAGINO010000031.1"/>
</dbReference>
<proteinExistence type="predicted"/>
<organism evidence="2 3">
    <name type="scientific">Azospirillum picis</name>
    <dbReference type="NCBI Taxonomy" id="488438"/>
    <lineage>
        <taxon>Bacteria</taxon>
        <taxon>Pseudomonadati</taxon>
        <taxon>Pseudomonadota</taxon>
        <taxon>Alphaproteobacteria</taxon>
        <taxon>Rhodospirillales</taxon>
        <taxon>Azospirillaceae</taxon>
        <taxon>Azospirillum</taxon>
    </lineage>
</organism>
<accession>A0ABU0MUI1</accession>
<comment type="caution">
    <text evidence="2">The sequence shown here is derived from an EMBL/GenBank/DDBJ whole genome shotgun (WGS) entry which is preliminary data.</text>
</comment>
<evidence type="ECO:0000256" key="1">
    <source>
        <dbReference type="SAM" id="MobiDB-lite"/>
    </source>
</evidence>